<comment type="caution">
    <text evidence="1">The sequence shown here is derived from an EMBL/GenBank/DDBJ whole genome shotgun (WGS) entry which is preliminary data.</text>
</comment>
<evidence type="ECO:0000313" key="2">
    <source>
        <dbReference type="EMBL" id="GBM24767.1"/>
    </source>
</evidence>
<protein>
    <submittedName>
        <fullName evidence="1">Uncharacterized protein</fullName>
    </submittedName>
</protein>
<evidence type="ECO:0000313" key="5">
    <source>
        <dbReference type="Proteomes" id="UP000499080"/>
    </source>
</evidence>
<name>A0A4Y2E6H7_ARAVE</name>
<accession>A0A4Y2E6H7</accession>
<evidence type="ECO:0000313" key="4">
    <source>
        <dbReference type="EMBL" id="GBM24818.1"/>
    </source>
</evidence>
<gene>
    <name evidence="3" type="ORF">AVEN_140857_1</name>
    <name evidence="4" type="ORF">AVEN_182386_1</name>
    <name evidence="1" type="ORF">AVEN_56586_1</name>
    <name evidence="2" type="ORF">AVEN_84850_1</name>
</gene>
<reference evidence="1 5" key="1">
    <citation type="journal article" date="2019" name="Sci. Rep.">
        <title>Orb-weaving spider Araneus ventricosus genome elucidates the spidroin gene catalogue.</title>
        <authorList>
            <person name="Kono N."/>
            <person name="Nakamura H."/>
            <person name="Ohtoshi R."/>
            <person name="Moran D.A.P."/>
            <person name="Shinohara A."/>
            <person name="Yoshida Y."/>
            <person name="Fujiwara M."/>
            <person name="Mori M."/>
            <person name="Tomita M."/>
            <person name="Arakawa K."/>
        </authorList>
    </citation>
    <scope>NUCLEOTIDE SEQUENCE [LARGE SCALE GENOMIC DNA]</scope>
</reference>
<dbReference type="AlphaFoldDB" id="A0A4Y2E6H7"/>
<proteinExistence type="predicted"/>
<dbReference type="EMBL" id="BGPR01169218">
    <property type="protein sequence ID" value="GBM24789.1"/>
    <property type="molecule type" value="Genomic_DNA"/>
</dbReference>
<evidence type="ECO:0000313" key="1">
    <source>
        <dbReference type="EMBL" id="GBM24762.1"/>
    </source>
</evidence>
<dbReference type="EMBL" id="BGPR01169223">
    <property type="protein sequence ID" value="GBM24818.1"/>
    <property type="molecule type" value="Genomic_DNA"/>
</dbReference>
<keyword evidence="5" id="KW-1185">Reference proteome</keyword>
<dbReference type="EMBL" id="BGPR01169213">
    <property type="protein sequence ID" value="GBM24767.1"/>
    <property type="molecule type" value="Genomic_DNA"/>
</dbReference>
<evidence type="ECO:0000313" key="3">
    <source>
        <dbReference type="EMBL" id="GBM24789.1"/>
    </source>
</evidence>
<dbReference type="EMBL" id="BGPR01169210">
    <property type="protein sequence ID" value="GBM24762.1"/>
    <property type="molecule type" value="Genomic_DNA"/>
</dbReference>
<dbReference type="Proteomes" id="UP000499080">
    <property type="component" value="Unassembled WGS sequence"/>
</dbReference>
<sequence>MANSTRSNTVKKSYCSNRSLIHQNKLDHPCSAVASRPLNDSRCNSSSTEAGVLIAYHQATARPLPKEVRTIASEGTQSPAITIPPGEASTRLLIRRPLIRVLVVSSPGGAEFDTLFLQMSP</sequence>
<organism evidence="1 5">
    <name type="scientific">Araneus ventricosus</name>
    <name type="common">Orbweaver spider</name>
    <name type="synonym">Epeira ventricosa</name>
    <dbReference type="NCBI Taxonomy" id="182803"/>
    <lineage>
        <taxon>Eukaryota</taxon>
        <taxon>Metazoa</taxon>
        <taxon>Ecdysozoa</taxon>
        <taxon>Arthropoda</taxon>
        <taxon>Chelicerata</taxon>
        <taxon>Arachnida</taxon>
        <taxon>Araneae</taxon>
        <taxon>Araneomorphae</taxon>
        <taxon>Entelegynae</taxon>
        <taxon>Araneoidea</taxon>
        <taxon>Araneidae</taxon>
        <taxon>Araneus</taxon>
    </lineage>
</organism>